<evidence type="ECO:0000313" key="7">
    <source>
        <dbReference type="EMBL" id="CAI5450530.1"/>
    </source>
</evidence>
<keyword evidence="4 6" id="KW-1133">Transmembrane helix</keyword>
<dbReference type="Pfam" id="PF10317">
    <property type="entry name" value="7TM_GPCR_Srd"/>
    <property type="match status" value="1"/>
</dbReference>
<dbReference type="AlphaFoldDB" id="A0A9P1IR59"/>
<keyword evidence="5 6" id="KW-0472">Membrane</keyword>
<dbReference type="SUPFAM" id="SSF81321">
    <property type="entry name" value="Family A G protein-coupled receptor-like"/>
    <property type="match status" value="1"/>
</dbReference>
<evidence type="ECO:0008006" key="9">
    <source>
        <dbReference type="Google" id="ProtNLM"/>
    </source>
</evidence>
<dbReference type="EMBL" id="CANHGI010000005">
    <property type="protein sequence ID" value="CAI5450530.1"/>
    <property type="molecule type" value="Genomic_DNA"/>
</dbReference>
<reference evidence="7" key="1">
    <citation type="submission" date="2022-11" db="EMBL/GenBank/DDBJ databases">
        <authorList>
            <person name="Kikuchi T."/>
        </authorList>
    </citation>
    <scope>NUCLEOTIDE SEQUENCE</scope>
    <source>
        <strain evidence="7">PS1010</strain>
    </source>
</reference>
<evidence type="ECO:0000256" key="4">
    <source>
        <dbReference type="ARBA" id="ARBA00022989"/>
    </source>
</evidence>
<accession>A0A9P1IR59</accession>
<dbReference type="PANTHER" id="PTHR22945">
    <property type="entry name" value="SERPENTINE RECEPTOR, CLASS D DELTA"/>
    <property type="match status" value="1"/>
</dbReference>
<dbReference type="InterPro" id="IPR019421">
    <property type="entry name" value="7TM_GPCR_serpentine_rcpt_Srd"/>
</dbReference>
<dbReference type="InterPro" id="IPR050920">
    <property type="entry name" value="Nematode_rcpt-like_delta"/>
</dbReference>
<dbReference type="Gene3D" id="1.20.1070.10">
    <property type="entry name" value="Rhodopsin 7-helix transmembrane proteins"/>
    <property type="match status" value="1"/>
</dbReference>
<sequence length="323" mass="37043">MLSEIFWLFQTLTACFGIFINGLLIYTVLFYTPESIKTYSLIILSHAISDFLACLFHIFTHARFIGTEFTISYASSGLCKYLDSPAACDFAYSFYIHFSSFSLYMILVSFSYRWWILTKSSPTSRALLGVCFAFYIPCFLQVIAFCIAGSKPIDIYRVIHKKYPDYDLSGYQINGQLDIRNIFSLYGFCHLLLPAQPIYCIIIFLRFRIIGHLKEAAGHMSKNTRAMHKQLLTCLTIQAMLPMLNIIAISLFALQLFSIFSDPLIEENMLFFLLLIPTISPIVSFVFIKPYRRIILKMAGKKIDEKRDTFGPSSVSKIEPSKM</sequence>
<keyword evidence="8" id="KW-1185">Reference proteome</keyword>
<feature type="transmembrane region" description="Helical" evidence="6">
    <location>
        <begin position="231"/>
        <end position="257"/>
    </location>
</feature>
<feature type="transmembrane region" description="Helical" evidence="6">
    <location>
        <begin position="269"/>
        <end position="288"/>
    </location>
</feature>
<comment type="subcellular location">
    <subcellularLocation>
        <location evidence="1">Membrane</location>
        <topology evidence="1">Multi-pass membrane protein</topology>
    </subcellularLocation>
</comment>
<organism evidence="7 8">
    <name type="scientific">Caenorhabditis angaria</name>
    <dbReference type="NCBI Taxonomy" id="860376"/>
    <lineage>
        <taxon>Eukaryota</taxon>
        <taxon>Metazoa</taxon>
        <taxon>Ecdysozoa</taxon>
        <taxon>Nematoda</taxon>
        <taxon>Chromadorea</taxon>
        <taxon>Rhabditida</taxon>
        <taxon>Rhabditina</taxon>
        <taxon>Rhabditomorpha</taxon>
        <taxon>Rhabditoidea</taxon>
        <taxon>Rhabditidae</taxon>
        <taxon>Peloderinae</taxon>
        <taxon>Caenorhabditis</taxon>
    </lineage>
</organism>
<protein>
    <recommendedName>
        <fullName evidence="9">G-protein coupled receptors family 1 profile domain-containing protein</fullName>
    </recommendedName>
</protein>
<evidence type="ECO:0000256" key="5">
    <source>
        <dbReference type="ARBA" id="ARBA00023136"/>
    </source>
</evidence>
<evidence type="ECO:0000256" key="1">
    <source>
        <dbReference type="ARBA" id="ARBA00004141"/>
    </source>
</evidence>
<dbReference type="GO" id="GO:0016020">
    <property type="term" value="C:membrane"/>
    <property type="evidence" value="ECO:0007669"/>
    <property type="project" value="UniProtKB-SubCell"/>
</dbReference>
<evidence type="ECO:0000256" key="6">
    <source>
        <dbReference type="SAM" id="Phobius"/>
    </source>
</evidence>
<feature type="transmembrane region" description="Helical" evidence="6">
    <location>
        <begin position="94"/>
        <end position="115"/>
    </location>
</feature>
<proteinExistence type="inferred from homology"/>
<feature type="transmembrane region" description="Helical" evidence="6">
    <location>
        <begin position="127"/>
        <end position="150"/>
    </location>
</feature>
<comment type="similarity">
    <text evidence="2">Belongs to the nematode receptor-like protein srd family.</text>
</comment>
<keyword evidence="3 6" id="KW-0812">Transmembrane</keyword>
<dbReference type="PANTHER" id="PTHR22945:SF40">
    <property type="entry name" value="SERPENTINE RECEPTOR, CLASS D (DELTA)-RELATED"/>
    <property type="match status" value="1"/>
</dbReference>
<evidence type="ECO:0000313" key="8">
    <source>
        <dbReference type="Proteomes" id="UP001152747"/>
    </source>
</evidence>
<comment type="caution">
    <text evidence="7">The sequence shown here is derived from an EMBL/GenBank/DDBJ whole genome shotgun (WGS) entry which is preliminary data.</text>
</comment>
<gene>
    <name evidence="7" type="ORF">CAMP_LOCUS13167</name>
</gene>
<evidence type="ECO:0000256" key="2">
    <source>
        <dbReference type="ARBA" id="ARBA00009166"/>
    </source>
</evidence>
<dbReference type="OrthoDB" id="5783254at2759"/>
<evidence type="ECO:0000256" key="3">
    <source>
        <dbReference type="ARBA" id="ARBA00022692"/>
    </source>
</evidence>
<feature type="transmembrane region" description="Helical" evidence="6">
    <location>
        <begin position="185"/>
        <end position="210"/>
    </location>
</feature>
<dbReference type="Proteomes" id="UP001152747">
    <property type="component" value="Unassembled WGS sequence"/>
</dbReference>
<feature type="transmembrane region" description="Helical" evidence="6">
    <location>
        <begin position="6"/>
        <end position="31"/>
    </location>
</feature>
<name>A0A9P1IR59_9PELO</name>
<feature type="transmembrane region" description="Helical" evidence="6">
    <location>
        <begin position="38"/>
        <end position="59"/>
    </location>
</feature>